<organism evidence="1 2">
    <name type="scientific">Morus notabilis</name>
    <dbReference type="NCBI Taxonomy" id="981085"/>
    <lineage>
        <taxon>Eukaryota</taxon>
        <taxon>Viridiplantae</taxon>
        <taxon>Streptophyta</taxon>
        <taxon>Embryophyta</taxon>
        <taxon>Tracheophyta</taxon>
        <taxon>Spermatophyta</taxon>
        <taxon>Magnoliopsida</taxon>
        <taxon>eudicotyledons</taxon>
        <taxon>Gunneridae</taxon>
        <taxon>Pentapetalae</taxon>
        <taxon>rosids</taxon>
        <taxon>fabids</taxon>
        <taxon>Rosales</taxon>
        <taxon>Moraceae</taxon>
        <taxon>Moreae</taxon>
        <taxon>Morus</taxon>
    </lineage>
</organism>
<protein>
    <submittedName>
        <fullName evidence="1">Uncharacterized protein</fullName>
    </submittedName>
</protein>
<sequence length="78" mass="9073">MDRKHVITTQSNLEFVMDEPNFDEEVLKTGFIRKGKSSALEEELEKSKQAEAKPSLLVKRKAPEISPTALIERYRRKR</sequence>
<reference evidence="2" key="1">
    <citation type="submission" date="2013-01" db="EMBL/GenBank/DDBJ databases">
        <title>Draft Genome Sequence of a Mulberry Tree, Morus notabilis C.K. Schneid.</title>
        <authorList>
            <person name="He N."/>
            <person name="Zhao S."/>
        </authorList>
    </citation>
    <scope>NUCLEOTIDE SEQUENCE</scope>
</reference>
<dbReference type="EMBL" id="KE343845">
    <property type="protein sequence ID" value="EXB44198.1"/>
    <property type="molecule type" value="Genomic_DNA"/>
</dbReference>
<dbReference type="Proteomes" id="UP000030645">
    <property type="component" value="Unassembled WGS sequence"/>
</dbReference>
<dbReference type="AlphaFoldDB" id="W9QY45"/>
<name>W9QY45_9ROSA</name>
<accession>W9QY45</accession>
<evidence type="ECO:0000313" key="2">
    <source>
        <dbReference type="Proteomes" id="UP000030645"/>
    </source>
</evidence>
<keyword evidence="2" id="KW-1185">Reference proteome</keyword>
<proteinExistence type="predicted"/>
<evidence type="ECO:0000313" key="1">
    <source>
        <dbReference type="EMBL" id="EXB44198.1"/>
    </source>
</evidence>
<gene>
    <name evidence="1" type="ORF">L484_010304</name>
</gene>